<dbReference type="EMBL" id="CM042031">
    <property type="protein sequence ID" value="KAI3785635.1"/>
    <property type="molecule type" value="Genomic_DNA"/>
</dbReference>
<evidence type="ECO:0000313" key="2">
    <source>
        <dbReference type="Proteomes" id="UP001056120"/>
    </source>
</evidence>
<accession>A0ACB9GRC3</accession>
<dbReference type="Proteomes" id="UP001056120">
    <property type="component" value="Linkage Group LG14"/>
</dbReference>
<reference evidence="1 2" key="2">
    <citation type="journal article" date="2022" name="Mol. Ecol. Resour.">
        <title>The genomes of chicory, endive, great burdock and yacon provide insights into Asteraceae paleo-polyploidization history and plant inulin production.</title>
        <authorList>
            <person name="Fan W."/>
            <person name="Wang S."/>
            <person name="Wang H."/>
            <person name="Wang A."/>
            <person name="Jiang F."/>
            <person name="Liu H."/>
            <person name="Zhao H."/>
            <person name="Xu D."/>
            <person name="Zhang Y."/>
        </authorList>
    </citation>
    <scope>NUCLEOTIDE SEQUENCE [LARGE SCALE GENOMIC DNA]</scope>
    <source>
        <strain evidence="2">cv. Yunnan</strain>
        <tissue evidence="1">Leaves</tissue>
    </source>
</reference>
<protein>
    <submittedName>
        <fullName evidence="1">Uncharacterized protein</fullName>
    </submittedName>
</protein>
<proteinExistence type="predicted"/>
<reference evidence="2" key="1">
    <citation type="journal article" date="2022" name="Mol. Ecol. Resour.">
        <title>The genomes of chicory, endive, great burdock and yacon provide insights into Asteraceae palaeo-polyploidization history and plant inulin production.</title>
        <authorList>
            <person name="Fan W."/>
            <person name="Wang S."/>
            <person name="Wang H."/>
            <person name="Wang A."/>
            <person name="Jiang F."/>
            <person name="Liu H."/>
            <person name="Zhao H."/>
            <person name="Xu D."/>
            <person name="Zhang Y."/>
        </authorList>
    </citation>
    <scope>NUCLEOTIDE SEQUENCE [LARGE SCALE GENOMIC DNA]</scope>
    <source>
        <strain evidence="2">cv. Yunnan</strain>
    </source>
</reference>
<sequence>MMDIAAKTLGKKAGNKNSAPKNSEFHKKKEKLLNEASKARPNSSYFGGLKKNESEFSSSRKIIAFAHVMNNRYNCQNLSTSSNVVGSSDQSSSIATDKRCAEKAIDATLEKKENIKKDTQKKENIKKETQFDGNIREIEDAKSEIQSLVKLNLKLLSKDKKLEVDVFKEVARHATHSIMGACGIEPPKARFHSFERLVCDHSQTRKRPSSTLMPTCCRECFFIFVKDVVTTIAFDRPG</sequence>
<keyword evidence="2" id="KW-1185">Reference proteome</keyword>
<name>A0ACB9GRC3_9ASTR</name>
<comment type="caution">
    <text evidence="1">The sequence shown here is derived from an EMBL/GenBank/DDBJ whole genome shotgun (WGS) entry which is preliminary data.</text>
</comment>
<evidence type="ECO:0000313" key="1">
    <source>
        <dbReference type="EMBL" id="KAI3785635.1"/>
    </source>
</evidence>
<organism evidence="1 2">
    <name type="scientific">Smallanthus sonchifolius</name>
    <dbReference type="NCBI Taxonomy" id="185202"/>
    <lineage>
        <taxon>Eukaryota</taxon>
        <taxon>Viridiplantae</taxon>
        <taxon>Streptophyta</taxon>
        <taxon>Embryophyta</taxon>
        <taxon>Tracheophyta</taxon>
        <taxon>Spermatophyta</taxon>
        <taxon>Magnoliopsida</taxon>
        <taxon>eudicotyledons</taxon>
        <taxon>Gunneridae</taxon>
        <taxon>Pentapetalae</taxon>
        <taxon>asterids</taxon>
        <taxon>campanulids</taxon>
        <taxon>Asterales</taxon>
        <taxon>Asteraceae</taxon>
        <taxon>Asteroideae</taxon>
        <taxon>Heliantheae alliance</taxon>
        <taxon>Millerieae</taxon>
        <taxon>Smallanthus</taxon>
    </lineage>
</organism>
<gene>
    <name evidence="1" type="ORF">L1987_44759</name>
</gene>